<sequence length="55" mass="6081">MANTEVWLLDKRLQPVPIGVAGELYIAGKGIARGYLRRPDLTAARFVANPFRAAR</sequence>
<dbReference type="Proteomes" id="UP000307968">
    <property type="component" value="Chromosome"/>
</dbReference>
<dbReference type="EMBL" id="LR590463">
    <property type="protein sequence ID" value="VTP62231.1"/>
    <property type="molecule type" value="Genomic_DNA"/>
</dbReference>
<accession>A0A4U9HGM4</accession>
<dbReference type="Gene3D" id="2.30.38.10">
    <property type="entry name" value="Luciferase, Domain 3"/>
    <property type="match status" value="1"/>
</dbReference>
<name>A0A4U9HGM4_SERRU</name>
<dbReference type="PANTHER" id="PTHR45527:SF1">
    <property type="entry name" value="FATTY ACID SYNTHASE"/>
    <property type="match status" value="1"/>
</dbReference>
<dbReference type="GO" id="GO:0031177">
    <property type="term" value="F:phosphopantetheine binding"/>
    <property type="evidence" value="ECO:0007669"/>
    <property type="project" value="TreeGrafter"/>
</dbReference>
<dbReference type="SUPFAM" id="SSF56801">
    <property type="entry name" value="Acetyl-CoA synthetase-like"/>
    <property type="match status" value="1"/>
</dbReference>
<proteinExistence type="predicted"/>
<dbReference type="GO" id="GO:0043041">
    <property type="term" value="P:amino acid activation for nonribosomal peptide biosynthetic process"/>
    <property type="evidence" value="ECO:0007669"/>
    <property type="project" value="TreeGrafter"/>
</dbReference>
<dbReference type="GO" id="GO:0044550">
    <property type="term" value="P:secondary metabolite biosynthetic process"/>
    <property type="evidence" value="ECO:0007669"/>
    <property type="project" value="TreeGrafter"/>
</dbReference>
<evidence type="ECO:0000313" key="1">
    <source>
        <dbReference type="EMBL" id="VTP62231.1"/>
    </source>
</evidence>
<dbReference type="PANTHER" id="PTHR45527">
    <property type="entry name" value="NONRIBOSOMAL PEPTIDE SYNTHETASE"/>
    <property type="match status" value="1"/>
</dbReference>
<reference evidence="1 2" key="1">
    <citation type="submission" date="2019-05" db="EMBL/GenBank/DDBJ databases">
        <authorList>
            <consortium name="Pathogen Informatics"/>
        </authorList>
    </citation>
    <scope>NUCLEOTIDE SEQUENCE [LARGE SCALE GENOMIC DNA]</scope>
    <source>
        <strain evidence="1 2">NCTC12971</strain>
    </source>
</reference>
<protein>
    <submittedName>
        <fullName evidence="1">Linear gramicidin synthase subunit B</fullName>
    </submittedName>
</protein>
<gene>
    <name evidence="1" type="primary">lgrB_3</name>
    <name evidence="1" type="ORF">NCTC12971_02529</name>
</gene>
<evidence type="ECO:0000313" key="2">
    <source>
        <dbReference type="Proteomes" id="UP000307968"/>
    </source>
</evidence>
<dbReference type="AlphaFoldDB" id="A0A4U9HGM4"/>
<dbReference type="GO" id="GO:0005829">
    <property type="term" value="C:cytosol"/>
    <property type="evidence" value="ECO:0007669"/>
    <property type="project" value="TreeGrafter"/>
</dbReference>
<organism evidence="1 2">
    <name type="scientific">Serratia rubidaea</name>
    <name type="common">Serratia marinorubra</name>
    <dbReference type="NCBI Taxonomy" id="61652"/>
    <lineage>
        <taxon>Bacteria</taxon>
        <taxon>Pseudomonadati</taxon>
        <taxon>Pseudomonadota</taxon>
        <taxon>Gammaproteobacteria</taxon>
        <taxon>Enterobacterales</taxon>
        <taxon>Yersiniaceae</taxon>
        <taxon>Serratia</taxon>
    </lineage>
</organism>